<dbReference type="InterPro" id="IPR012712">
    <property type="entry name" value="HpaR/FarR"/>
</dbReference>
<dbReference type="PROSITE" id="PS50995">
    <property type="entry name" value="HTH_MARR_2"/>
    <property type="match status" value="1"/>
</dbReference>
<evidence type="ECO:0000313" key="2">
    <source>
        <dbReference type="Proteomes" id="UP000192721"/>
    </source>
</evidence>
<comment type="caution">
    <text evidence="1">The sequence shown here is derived from an EMBL/GenBank/DDBJ whole genome shotgun (WGS) entry which is preliminary data.</text>
</comment>
<protein>
    <submittedName>
        <fullName evidence="1">Homoprotocatechuate degradation operon regulator, HpaR</fullName>
    </submittedName>
</protein>
<dbReference type="GO" id="GO:0003700">
    <property type="term" value="F:DNA-binding transcription factor activity"/>
    <property type="evidence" value="ECO:0007669"/>
    <property type="project" value="InterPro"/>
</dbReference>
<dbReference type="Gene3D" id="1.10.10.10">
    <property type="entry name" value="Winged helix-like DNA-binding domain superfamily/Winged helix DNA-binding domain"/>
    <property type="match status" value="1"/>
</dbReference>
<accession>A0A1W0CIN4</accession>
<dbReference type="InterPro" id="IPR036388">
    <property type="entry name" value="WH-like_DNA-bd_sf"/>
</dbReference>
<reference evidence="1 2" key="1">
    <citation type="submission" date="2017-02" db="EMBL/GenBank/DDBJ databases">
        <title>Chromobacterium haemolyticum H5244.</title>
        <authorList>
            <person name="Gulvik C.A."/>
        </authorList>
    </citation>
    <scope>NUCLEOTIDE SEQUENCE [LARGE SCALE GENOMIC DNA]</scope>
    <source>
        <strain evidence="1 2">H5244</strain>
    </source>
</reference>
<dbReference type="InterPro" id="IPR000835">
    <property type="entry name" value="HTH_MarR-typ"/>
</dbReference>
<dbReference type="EMBL" id="MUKV01000032">
    <property type="protein sequence ID" value="OQS34518.1"/>
    <property type="molecule type" value="Genomic_DNA"/>
</dbReference>
<dbReference type="GO" id="GO:0045892">
    <property type="term" value="P:negative regulation of DNA-templated transcription"/>
    <property type="evidence" value="ECO:0007669"/>
    <property type="project" value="InterPro"/>
</dbReference>
<sequence>MDPTQRPYQYQLPQRLLRAREAVMSYFRPVLSRHGLSEQQWRVLRLLAERGEMEAGEIAQRAGIHPPSLSGILTRMERDDLVYRHRARSDNRRLIVTPTPHAKTLTQRVIPLSNDCYRRIETHFSPAKLQTLLALLDELENLPAP</sequence>
<dbReference type="SUPFAM" id="SSF46785">
    <property type="entry name" value="Winged helix' DNA-binding domain"/>
    <property type="match status" value="1"/>
</dbReference>
<dbReference type="GO" id="GO:0006950">
    <property type="term" value="P:response to stress"/>
    <property type="evidence" value="ECO:0007669"/>
    <property type="project" value="TreeGrafter"/>
</dbReference>
<dbReference type="RefSeq" id="WP_081556527.1">
    <property type="nucleotide sequence ID" value="NZ_CP109905.1"/>
</dbReference>
<gene>
    <name evidence="1" type="ORF">B0T45_18820</name>
</gene>
<dbReference type="Proteomes" id="UP000192721">
    <property type="component" value="Unassembled WGS sequence"/>
</dbReference>
<dbReference type="InterPro" id="IPR039422">
    <property type="entry name" value="MarR/SlyA-like"/>
</dbReference>
<dbReference type="Pfam" id="PF01047">
    <property type="entry name" value="MarR"/>
    <property type="match status" value="1"/>
</dbReference>
<dbReference type="OrthoDB" id="8588347at2"/>
<dbReference type="PANTHER" id="PTHR33164">
    <property type="entry name" value="TRANSCRIPTIONAL REGULATOR, MARR FAMILY"/>
    <property type="match status" value="1"/>
</dbReference>
<proteinExistence type="predicted"/>
<name>A0A1W0CIN4_9NEIS</name>
<dbReference type="InterPro" id="IPR036390">
    <property type="entry name" value="WH_DNA-bd_sf"/>
</dbReference>
<dbReference type="NCBIfam" id="TIGR02337">
    <property type="entry name" value="HpaR"/>
    <property type="match status" value="1"/>
</dbReference>
<organism evidence="1 2">
    <name type="scientific">Chromobacterium haemolyticum</name>
    <dbReference type="NCBI Taxonomy" id="394935"/>
    <lineage>
        <taxon>Bacteria</taxon>
        <taxon>Pseudomonadati</taxon>
        <taxon>Pseudomonadota</taxon>
        <taxon>Betaproteobacteria</taxon>
        <taxon>Neisseriales</taxon>
        <taxon>Chromobacteriaceae</taxon>
        <taxon>Chromobacterium</taxon>
    </lineage>
</organism>
<dbReference type="SMART" id="SM00347">
    <property type="entry name" value="HTH_MARR"/>
    <property type="match status" value="1"/>
</dbReference>
<dbReference type="GO" id="GO:0003677">
    <property type="term" value="F:DNA binding"/>
    <property type="evidence" value="ECO:0007669"/>
    <property type="project" value="InterPro"/>
</dbReference>
<evidence type="ECO:0000313" key="1">
    <source>
        <dbReference type="EMBL" id="OQS34518.1"/>
    </source>
</evidence>
<dbReference type="PANTHER" id="PTHR33164:SF13">
    <property type="entry name" value="4-HYDROXYPHENYLACETATE CATABOLISM PROTEIN"/>
    <property type="match status" value="1"/>
</dbReference>
<dbReference type="AlphaFoldDB" id="A0A1W0CIN4"/>